<evidence type="ECO:0000313" key="2">
    <source>
        <dbReference type="EMBL" id="NBE57124.1"/>
    </source>
</evidence>
<accession>A0A964UX90</accession>
<keyword evidence="3" id="KW-1185">Reference proteome</keyword>
<dbReference type="Proteomes" id="UP000598297">
    <property type="component" value="Unassembled WGS sequence"/>
</dbReference>
<dbReference type="RefSeq" id="WP_223178790.1">
    <property type="nucleotide sequence ID" value="NZ_JAAAHS010000788.1"/>
</dbReference>
<name>A0A964UX90_9ACTN</name>
<sequence>MTVMTARRAASPARRRALLITPFLGLLLAAPAEAAAATATPAPTTTPATVSVSASAHVSSSLSPNGRPRVDSCAYAGVDLPLEEWAEVARKEGVAEAVRRACRHTTPPPAPK</sequence>
<protein>
    <recommendedName>
        <fullName evidence="4">Secreted protein</fullName>
    </recommendedName>
</protein>
<dbReference type="AlphaFoldDB" id="A0A964UX90"/>
<feature type="chain" id="PRO_5038647738" description="Secreted protein" evidence="1">
    <location>
        <begin position="35"/>
        <end position="112"/>
    </location>
</feature>
<keyword evidence="1" id="KW-0732">Signal</keyword>
<feature type="non-terminal residue" evidence="2">
    <location>
        <position position="112"/>
    </location>
</feature>
<feature type="signal peptide" evidence="1">
    <location>
        <begin position="1"/>
        <end position="34"/>
    </location>
</feature>
<dbReference type="EMBL" id="JAAAHS010000788">
    <property type="protein sequence ID" value="NBE57124.1"/>
    <property type="molecule type" value="Genomic_DNA"/>
</dbReference>
<proteinExistence type="predicted"/>
<reference evidence="2" key="1">
    <citation type="submission" date="2020-01" db="EMBL/GenBank/DDBJ databases">
        <title>Whole-genome analyses of novel actinobacteria.</title>
        <authorList>
            <person name="Sahin N."/>
        </authorList>
    </citation>
    <scope>NUCLEOTIDE SEQUENCE</scope>
    <source>
        <strain evidence="2">YC537</strain>
    </source>
</reference>
<comment type="caution">
    <text evidence="2">The sequence shown here is derived from an EMBL/GenBank/DDBJ whole genome shotgun (WGS) entry which is preliminary data.</text>
</comment>
<gene>
    <name evidence="2" type="ORF">GUY60_38095</name>
</gene>
<evidence type="ECO:0008006" key="4">
    <source>
        <dbReference type="Google" id="ProtNLM"/>
    </source>
</evidence>
<evidence type="ECO:0000256" key="1">
    <source>
        <dbReference type="SAM" id="SignalP"/>
    </source>
</evidence>
<organism evidence="2 3">
    <name type="scientific">Streptomyces boluensis</name>
    <dbReference type="NCBI Taxonomy" id="1775135"/>
    <lineage>
        <taxon>Bacteria</taxon>
        <taxon>Bacillati</taxon>
        <taxon>Actinomycetota</taxon>
        <taxon>Actinomycetes</taxon>
        <taxon>Kitasatosporales</taxon>
        <taxon>Streptomycetaceae</taxon>
        <taxon>Streptomyces</taxon>
    </lineage>
</organism>
<evidence type="ECO:0000313" key="3">
    <source>
        <dbReference type="Proteomes" id="UP000598297"/>
    </source>
</evidence>